<evidence type="ECO:0000256" key="1">
    <source>
        <dbReference type="SAM" id="MobiDB-lite"/>
    </source>
</evidence>
<dbReference type="WBParaSite" id="NBR_0001702201-mRNA-1">
    <property type="protein sequence ID" value="NBR_0001702201-mRNA-1"/>
    <property type="gene ID" value="NBR_0001702201"/>
</dbReference>
<organism evidence="2">
    <name type="scientific">Nippostrongylus brasiliensis</name>
    <name type="common">Rat hookworm</name>
    <dbReference type="NCBI Taxonomy" id="27835"/>
    <lineage>
        <taxon>Eukaryota</taxon>
        <taxon>Metazoa</taxon>
        <taxon>Ecdysozoa</taxon>
        <taxon>Nematoda</taxon>
        <taxon>Chromadorea</taxon>
        <taxon>Rhabditida</taxon>
        <taxon>Rhabditina</taxon>
        <taxon>Rhabditomorpha</taxon>
        <taxon>Strongyloidea</taxon>
        <taxon>Heligmosomidae</taxon>
        <taxon>Nippostrongylus</taxon>
    </lineage>
</organism>
<name>A0A0N4YJ94_NIPBR</name>
<accession>A0A0N4YJ94</accession>
<proteinExistence type="predicted"/>
<sequence length="105" mass="12117">LIISPIPNRSISIDFLSVFSRRHTTSIQLVAGRLRERSPTGVTPRYSNQRHLRLHADPNHRRAARRKRVDDSVCDERLRAESRESTTRHLRGANLIRQPPSLVGY</sequence>
<reference evidence="2" key="1">
    <citation type="submission" date="2017-02" db="UniProtKB">
        <authorList>
            <consortium name="WormBaseParasite"/>
        </authorList>
    </citation>
    <scope>IDENTIFICATION</scope>
</reference>
<feature type="region of interest" description="Disordered" evidence="1">
    <location>
        <begin position="81"/>
        <end position="105"/>
    </location>
</feature>
<protein>
    <submittedName>
        <fullName evidence="2">Secreted protein</fullName>
    </submittedName>
</protein>
<evidence type="ECO:0000313" key="2">
    <source>
        <dbReference type="WBParaSite" id="NBR_0001702201-mRNA-1"/>
    </source>
</evidence>
<dbReference type="AlphaFoldDB" id="A0A0N4YJ94"/>